<gene>
    <name evidence="3" type="ORF">MINTM018_20880</name>
</gene>
<evidence type="ECO:0000256" key="1">
    <source>
        <dbReference type="SAM" id="MobiDB-lite"/>
    </source>
</evidence>
<feature type="compositionally biased region" description="Basic and acidic residues" evidence="1">
    <location>
        <begin position="1"/>
        <end position="11"/>
    </location>
</feature>
<evidence type="ECO:0000313" key="4">
    <source>
        <dbReference type="Proteomes" id="UP000595205"/>
    </source>
</evidence>
<dbReference type="RefSeq" id="WP_142305307.1">
    <property type="nucleotide sequence ID" value="NZ_AP024255.1"/>
</dbReference>
<feature type="transmembrane region" description="Helical" evidence="2">
    <location>
        <begin position="77"/>
        <end position="100"/>
    </location>
</feature>
<dbReference type="AlphaFoldDB" id="A0A7R7RLP6"/>
<name>A0A7R7RLP6_MYCIT</name>
<feature type="transmembrane region" description="Helical" evidence="2">
    <location>
        <begin position="193"/>
        <end position="213"/>
    </location>
</feature>
<evidence type="ECO:0000256" key="2">
    <source>
        <dbReference type="SAM" id="Phobius"/>
    </source>
</evidence>
<keyword evidence="2" id="KW-0812">Transmembrane</keyword>
<organism evidence="3 4">
    <name type="scientific">Mycobacterium intracellulare</name>
    <dbReference type="NCBI Taxonomy" id="1767"/>
    <lineage>
        <taxon>Bacteria</taxon>
        <taxon>Bacillati</taxon>
        <taxon>Actinomycetota</taxon>
        <taxon>Actinomycetes</taxon>
        <taxon>Mycobacteriales</taxon>
        <taxon>Mycobacteriaceae</taxon>
        <taxon>Mycobacterium</taxon>
        <taxon>Mycobacterium avium complex (MAC)</taxon>
    </lineage>
</organism>
<feature type="transmembrane region" description="Helical" evidence="2">
    <location>
        <begin position="112"/>
        <end position="135"/>
    </location>
</feature>
<keyword evidence="2" id="KW-1133">Transmembrane helix</keyword>
<protein>
    <submittedName>
        <fullName evidence="3">Uncharacterized protein</fullName>
    </submittedName>
</protein>
<dbReference type="EMBL" id="AP024255">
    <property type="protein sequence ID" value="BCO99318.1"/>
    <property type="molecule type" value="Genomic_DNA"/>
</dbReference>
<reference evidence="3 4" key="1">
    <citation type="submission" date="2020-12" db="EMBL/GenBank/DDBJ databases">
        <title>Genome sequence of clinical Mycobacterium intracellulare strains.</title>
        <authorList>
            <person name="Tateishi Y."/>
            <person name="Matsumoto S."/>
            <person name="Fukushima Y."/>
            <person name="Nakajima C."/>
            <person name="Suzuki Y."/>
        </authorList>
    </citation>
    <scope>NUCLEOTIDE SEQUENCE [LARGE SCALE GENOMIC DNA]</scope>
    <source>
        <strain evidence="3 4">M018</strain>
    </source>
</reference>
<evidence type="ECO:0000313" key="3">
    <source>
        <dbReference type="EMBL" id="BCO99318.1"/>
    </source>
</evidence>
<sequence length="215" mass="23404">MTERSKSEQPKPLEYPLQSSGRTSGGIPEQAAAIEYRPRPTDEFLAENAALYRVAYDESVNALKTQSDELSGMRQRLVSFLAFVGSATAFLAGSALTATQSTTTQSGHRSDLFYGVAAVASLLMLAVITYTVNILRPKSAKIIRAASAYRIVEGHIETDIPTNEGHLLRNLALRNDEAVQANRSVLVKLRRDYVTAIALGSLELVALIGLVWFCT</sequence>
<keyword evidence="2" id="KW-0472">Membrane</keyword>
<proteinExistence type="predicted"/>
<accession>A0A7R7RLP6</accession>
<feature type="region of interest" description="Disordered" evidence="1">
    <location>
        <begin position="1"/>
        <end position="30"/>
    </location>
</feature>
<dbReference type="Proteomes" id="UP000595205">
    <property type="component" value="Chromosome"/>
</dbReference>